<dbReference type="GO" id="GO:0005737">
    <property type="term" value="C:cytoplasm"/>
    <property type="evidence" value="ECO:0007669"/>
    <property type="project" value="TreeGrafter"/>
</dbReference>
<evidence type="ECO:0000256" key="5">
    <source>
        <dbReference type="ARBA" id="ARBA00022723"/>
    </source>
</evidence>
<organism evidence="12 13">
    <name type="scientific">Cupriavidus taiwanensis</name>
    <dbReference type="NCBI Taxonomy" id="164546"/>
    <lineage>
        <taxon>Bacteria</taxon>
        <taxon>Pseudomonadati</taxon>
        <taxon>Pseudomonadota</taxon>
        <taxon>Betaproteobacteria</taxon>
        <taxon>Burkholderiales</taxon>
        <taxon>Burkholderiaceae</taxon>
        <taxon>Cupriavidus</taxon>
    </lineage>
</organism>
<dbReference type="CDD" id="cd01427">
    <property type="entry name" value="HAD_like"/>
    <property type="match status" value="1"/>
</dbReference>
<dbReference type="Gene3D" id="3.40.50.1000">
    <property type="entry name" value="HAD superfamily/HAD-like"/>
    <property type="match status" value="1"/>
</dbReference>
<dbReference type="InterPro" id="IPR036412">
    <property type="entry name" value="HAD-like_sf"/>
</dbReference>
<evidence type="ECO:0000256" key="1">
    <source>
        <dbReference type="ARBA" id="ARBA00001946"/>
    </source>
</evidence>
<evidence type="ECO:0000256" key="4">
    <source>
        <dbReference type="ARBA" id="ARBA00022605"/>
    </source>
</evidence>
<feature type="signal peptide" evidence="11">
    <location>
        <begin position="1"/>
        <end position="37"/>
    </location>
</feature>
<proteinExistence type="predicted"/>
<dbReference type="PANTHER" id="PTHR43344:SF2">
    <property type="entry name" value="PHOSPHOSERINE PHOSPHATASE"/>
    <property type="match status" value="1"/>
</dbReference>
<evidence type="ECO:0000313" key="13">
    <source>
        <dbReference type="Proteomes" id="UP000256952"/>
    </source>
</evidence>
<dbReference type="GO" id="GO:0000287">
    <property type="term" value="F:magnesium ion binding"/>
    <property type="evidence" value="ECO:0007669"/>
    <property type="project" value="TreeGrafter"/>
</dbReference>
<evidence type="ECO:0000256" key="11">
    <source>
        <dbReference type="SAM" id="SignalP"/>
    </source>
</evidence>
<evidence type="ECO:0000256" key="2">
    <source>
        <dbReference type="ARBA" id="ARBA00005135"/>
    </source>
</evidence>
<dbReference type="GO" id="GO:0036424">
    <property type="term" value="F:L-phosphoserine phosphatase activity"/>
    <property type="evidence" value="ECO:0007669"/>
    <property type="project" value="TreeGrafter"/>
</dbReference>
<evidence type="ECO:0000256" key="8">
    <source>
        <dbReference type="ARBA" id="ARBA00023299"/>
    </source>
</evidence>
<comment type="caution">
    <text evidence="12">The sequence shown here is derived from an EMBL/GenBank/DDBJ whole genome shotgun (WGS) entry which is preliminary data.</text>
</comment>
<evidence type="ECO:0000256" key="9">
    <source>
        <dbReference type="ARBA" id="ARBA00048138"/>
    </source>
</evidence>
<evidence type="ECO:0000256" key="6">
    <source>
        <dbReference type="ARBA" id="ARBA00022801"/>
    </source>
</evidence>
<dbReference type="GO" id="GO:0006564">
    <property type="term" value="P:L-serine biosynthetic process"/>
    <property type="evidence" value="ECO:0007669"/>
    <property type="project" value="UniProtKB-KW"/>
</dbReference>
<keyword evidence="8" id="KW-0718">Serine biosynthesis</keyword>
<sequence>MTMAAPPAIVASHTRKTIAALALAGLALAGCSTSATAPAARDAAAQSVQTAQSAQSAQSALPSWRDGAARQALLKFVADVTRPGSPGFVPPEERVAVFDNDGTLWSEQPLYFQFFFLLDQIRAAAPQHPEWRGNPAFKALMANDMQGLMRNEKALAALIARANSGMTVDEYDRTIRDWLAKSRHPKFNRPYTELVYQPQLELLSYLRANGFKTYIVSGGTIDFMRPWSQAIYGIPPEQVIGSSQAVRYQVRDGKPVLVRDPKLDFIDDGPGKPVGIYRHIGRRPILAVGNSDGDLQMLEYTTGGDGPRLAVLVHHDDAEREFAYDRQSKVGKLDKALDAARAKGWTVVSMKRDWQQVYPAAGAAGK</sequence>
<reference evidence="12 13" key="1">
    <citation type="submission" date="2018-01" db="EMBL/GenBank/DDBJ databases">
        <authorList>
            <person name="Clerissi C."/>
        </authorList>
    </citation>
    <scope>NUCLEOTIDE SEQUENCE [LARGE SCALE GENOMIC DNA]</scope>
    <source>
        <strain evidence="12">Cupriavidus taiwanensis STM 8556</strain>
    </source>
</reference>
<comment type="cofactor">
    <cofactor evidence="1">
        <name>Mg(2+)</name>
        <dbReference type="ChEBI" id="CHEBI:18420"/>
    </cofactor>
</comment>
<comment type="pathway">
    <text evidence="2">Amino-acid biosynthesis; L-serine biosynthesis; L-serine from 3-phospho-D-glycerate: step 3/3.</text>
</comment>
<keyword evidence="4" id="KW-0028">Amino-acid biosynthesis</keyword>
<dbReference type="Proteomes" id="UP000256952">
    <property type="component" value="Chromosome CBM2613_a"/>
</dbReference>
<dbReference type="AlphaFoldDB" id="A0A976G0U5"/>
<comment type="catalytic activity">
    <reaction evidence="10">
        <text>O-phospho-D-serine + H2O = D-serine + phosphate</text>
        <dbReference type="Rhea" id="RHEA:24873"/>
        <dbReference type="ChEBI" id="CHEBI:15377"/>
        <dbReference type="ChEBI" id="CHEBI:35247"/>
        <dbReference type="ChEBI" id="CHEBI:43474"/>
        <dbReference type="ChEBI" id="CHEBI:58680"/>
        <dbReference type="EC" id="3.1.3.3"/>
    </reaction>
</comment>
<dbReference type="SUPFAM" id="SSF56784">
    <property type="entry name" value="HAD-like"/>
    <property type="match status" value="1"/>
</dbReference>
<evidence type="ECO:0000256" key="7">
    <source>
        <dbReference type="ARBA" id="ARBA00022842"/>
    </source>
</evidence>
<name>A0A976G0U5_9BURK</name>
<keyword evidence="5" id="KW-0479">Metal-binding</keyword>
<feature type="chain" id="PRO_5037146474" description="phosphoserine phosphatase" evidence="11">
    <location>
        <begin position="38"/>
        <end position="366"/>
    </location>
</feature>
<dbReference type="EMBL" id="OFTH01000013">
    <property type="protein sequence ID" value="SOZ55898.1"/>
    <property type="molecule type" value="Genomic_DNA"/>
</dbReference>
<accession>A0A976G0U5</accession>
<keyword evidence="11" id="KW-0732">Signal</keyword>
<dbReference type="RefSeq" id="WP_116330786.1">
    <property type="nucleotide sequence ID" value="NZ_LT992559.1"/>
</dbReference>
<dbReference type="InterPro" id="IPR023214">
    <property type="entry name" value="HAD_sf"/>
</dbReference>
<protein>
    <recommendedName>
        <fullName evidence="3">phosphoserine phosphatase</fullName>
        <ecNumber evidence="3">3.1.3.3</ecNumber>
    </recommendedName>
</protein>
<evidence type="ECO:0000313" key="12">
    <source>
        <dbReference type="EMBL" id="SOZ55898.1"/>
    </source>
</evidence>
<evidence type="ECO:0000256" key="10">
    <source>
        <dbReference type="ARBA" id="ARBA00048523"/>
    </source>
</evidence>
<dbReference type="Pfam" id="PF12710">
    <property type="entry name" value="HAD"/>
    <property type="match status" value="1"/>
</dbReference>
<gene>
    <name evidence="12" type="ORF">CBM2613_A200056</name>
</gene>
<comment type="catalytic activity">
    <reaction evidence="9">
        <text>O-phospho-L-serine + H2O = L-serine + phosphate</text>
        <dbReference type="Rhea" id="RHEA:21208"/>
        <dbReference type="ChEBI" id="CHEBI:15377"/>
        <dbReference type="ChEBI" id="CHEBI:33384"/>
        <dbReference type="ChEBI" id="CHEBI:43474"/>
        <dbReference type="ChEBI" id="CHEBI:57524"/>
        <dbReference type="EC" id="3.1.3.3"/>
    </reaction>
</comment>
<dbReference type="EC" id="3.1.3.3" evidence="3"/>
<evidence type="ECO:0000256" key="3">
    <source>
        <dbReference type="ARBA" id="ARBA00012640"/>
    </source>
</evidence>
<dbReference type="InterPro" id="IPR050582">
    <property type="entry name" value="HAD-like_SerB"/>
</dbReference>
<dbReference type="PANTHER" id="PTHR43344">
    <property type="entry name" value="PHOSPHOSERINE PHOSPHATASE"/>
    <property type="match status" value="1"/>
</dbReference>
<keyword evidence="7" id="KW-0460">Magnesium</keyword>
<keyword evidence="6" id="KW-0378">Hydrolase</keyword>